<gene>
    <name evidence="1" type="ORF">SVUK_LOCUS20667</name>
</gene>
<protein>
    <submittedName>
        <fullName evidence="1">Uncharacterized protein</fullName>
    </submittedName>
</protein>
<accession>A0A3P7K0D2</accession>
<evidence type="ECO:0000313" key="2">
    <source>
        <dbReference type="Proteomes" id="UP000270094"/>
    </source>
</evidence>
<reference evidence="1 2" key="1">
    <citation type="submission" date="2018-11" db="EMBL/GenBank/DDBJ databases">
        <authorList>
            <consortium name="Pathogen Informatics"/>
        </authorList>
    </citation>
    <scope>NUCLEOTIDE SEQUENCE [LARGE SCALE GENOMIC DNA]</scope>
</reference>
<dbReference type="Proteomes" id="UP000270094">
    <property type="component" value="Unassembled WGS sequence"/>
</dbReference>
<sequence length="73" mass="8426">MALIYVQISAPFRLESRFLPLSMFLAVRKRFVWYSLDHECPLVCTLFVRIDFAACTMKGNALYQVCLLLYAAS</sequence>
<proteinExistence type="predicted"/>
<name>A0A3P7K0D2_STRVU</name>
<keyword evidence="2" id="KW-1185">Reference proteome</keyword>
<dbReference type="AlphaFoldDB" id="A0A3P7K0D2"/>
<dbReference type="EMBL" id="UYYB01143557">
    <property type="protein sequence ID" value="VDM85669.1"/>
    <property type="molecule type" value="Genomic_DNA"/>
</dbReference>
<organism evidence="1 2">
    <name type="scientific">Strongylus vulgaris</name>
    <name type="common">Blood worm</name>
    <dbReference type="NCBI Taxonomy" id="40348"/>
    <lineage>
        <taxon>Eukaryota</taxon>
        <taxon>Metazoa</taxon>
        <taxon>Ecdysozoa</taxon>
        <taxon>Nematoda</taxon>
        <taxon>Chromadorea</taxon>
        <taxon>Rhabditida</taxon>
        <taxon>Rhabditina</taxon>
        <taxon>Rhabditomorpha</taxon>
        <taxon>Strongyloidea</taxon>
        <taxon>Strongylidae</taxon>
        <taxon>Strongylus</taxon>
    </lineage>
</organism>
<evidence type="ECO:0000313" key="1">
    <source>
        <dbReference type="EMBL" id="VDM85669.1"/>
    </source>
</evidence>